<comment type="caution">
    <text evidence="1">The sequence shown here is derived from an EMBL/GenBank/DDBJ whole genome shotgun (WGS) entry which is preliminary data.</text>
</comment>
<dbReference type="AlphaFoldDB" id="A0A0V1EB40"/>
<accession>A0A0V1EB40</accession>
<protein>
    <submittedName>
        <fullName evidence="1">Uncharacterized protein</fullName>
    </submittedName>
</protein>
<dbReference type="EMBL" id="JYDR01000074">
    <property type="protein sequence ID" value="KRY70435.1"/>
    <property type="molecule type" value="Genomic_DNA"/>
</dbReference>
<dbReference type="Proteomes" id="UP000054805">
    <property type="component" value="Unassembled WGS sequence"/>
</dbReference>
<dbReference type="EMBL" id="JYDS01000411">
    <property type="protein sequence ID" value="KRZ07718.1"/>
    <property type="molecule type" value="Genomic_DNA"/>
</dbReference>
<organism evidence="1 3">
    <name type="scientific">Trichinella pseudospiralis</name>
    <name type="common">Parasitic roundworm</name>
    <dbReference type="NCBI Taxonomy" id="6337"/>
    <lineage>
        <taxon>Eukaryota</taxon>
        <taxon>Metazoa</taxon>
        <taxon>Ecdysozoa</taxon>
        <taxon>Nematoda</taxon>
        <taxon>Enoplea</taxon>
        <taxon>Dorylaimia</taxon>
        <taxon>Trichinellida</taxon>
        <taxon>Trichinellidae</taxon>
        <taxon>Trichinella</taxon>
    </lineage>
</organism>
<evidence type="ECO:0000313" key="2">
    <source>
        <dbReference type="EMBL" id="KRZ07718.1"/>
    </source>
</evidence>
<sequence length="88" mass="10227">MHKLQKCVPVTAIQLPIKHICVFIIIKLKVSLELHLPSRKDESRRTDCKILFRSDMRPCNHPQCEACSLTPVVYQPQLISPLRRKKNP</sequence>
<keyword evidence="4" id="KW-1185">Reference proteome</keyword>
<name>A0A0V1EB40_TRIPS</name>
<proteinExistence type="predicted"/>
<dbReference type="Proteomes" id="UP000054632">
    <property type="component" value="Unassembled WGS sequence"/>
</dbReference>
<reference evidence="3 4" key="1">
    <citation type="submission" date="2015-01" db="EMBL/GenBank/DDBJ databases">
        <title>Evolution of Trichinella species and genotypes.</title>
        <authorList>
            <person name="Korhonen P.K."/>
            <person name="Edoardo P."/>
            <person name="Giuseppe L.R."/>
            <person name="Gasser R.B."/>
        </authorList>
    </citation>
    <scope>NUCLEOTIDE SEQUENCE [LARGE SCALE GENOMIC DNA]</scope>
    <source>
        <strain evidence="1">ISS13</strain>
        <strain evidence="2">ISS588</strain>
    </source>
</reference>
<evidence type="ECO:0000313" key="3">
    <source>
        <dbReference type="Proteomes" id="UP000054632"/>
    </source>
</evidence>
<evidence type="ECO:0000313" key="4">
    <source>
        <dbReference type="Proteomes" id="UP000054805"/>
    </source>
</evidence>
<evidence type="ECO:0000313" key="1">
    <source>
        <dbReference type="EMBL" id="KRY70435.1"/>
    </source>
</evidence>
<gene>
    <name evidence="1" type="ORF">T4A_3589</name>
    <name evidence="2" type="ORF">T4B_3801</name>
</gene>